<dbReference type="PANTHER" id="PTHR22639">
    <property type="entry name" value="GAG-RELATED PROTEIN"/>
    <property type="match status" value="1"/>
</dbReference>
<keyword evidence="1" id="KW-0862">Zinc</keyword>
<dbReference type="PANTHER" id="PTHR22639:SF3">
    <property type="entry name" value="ZINC FINGER CCHC DOMAIN-CONTAINING PROTEIN 3"/>
    <property type="match status" value="1"/>
</dbReference>
<dbReference type="InterPro" id="IPR036875">
    <property type="entry name" value="Znf_CCHC_sf"/>
</dbReference>
<evidence type="ECO:0000313" key="4">
    <source>
        <dbReference type="Proteomes" id="UP000838412"/>
    </source>
</evidence>
<evidence type="ECO:0000256" key="1">
    <source>
        <dbReference type="PROSITE-ProRule" id="PRU00047"/>
    </source>
</evidence>
<dbReference type="GO" id="GO:0003690">
    <property type="term" value="F:double-stranded DNA binding"/>
    <property type="evidence" value="ECO:0007669"/>
    <property type="project" value="InterPro"/>
</dbReference>
<evidence type="ECO:0000313" key="3">
    <source>
        <dbReference type="EMBL" id="CAH1233534.1"/>
    </source>
</evidence>
<dbReference type="EMBL" id="OV696686">
    <property type="protein sequence ID" value="CAH1233534.1"/>
    <property type="molecule type" value="Genomic_DNA"/>
</dbReference>
<dbReference type="OrthoDB" id="10064617at2759"/>
<proteinExistence type="predicted"/>
<dbReference type="InterPro" id="IPR042509">
    <property type="entry name" value="ZCCHC3"/>
</dbReference>
<dbReference type="GO" id="GO:0008270">
    <property type="term" value="F:zinc ion binding"/>
    <property type="evidence" value="ECO:0007669"/>
    <property type="project" value="UniProtKB-KW"/>
</dbReference>
<name>A0A8J9VBP1_BRALA</name>
<dbReference type="AlphaFoldDB" id="A0A8J9VBP1"/>
<accession>A0A8J9VBP1</accession>
<dbReference type="InterPro" id="IPR001878">
    <property type="entry name" value="Znf_CCHC"/>
</dbReference>
<keyword evidence="1" id="KW-0863">Zinc-finger</keyword>
<reference evidence="3" key="1">
    <citation type="submission" date="2022-01" db="EMBL/GenBank/DDBJ databases">
        <authorList>
            <person name="Braso-Vives M."/>
        </authorList>
    </citation>
    <scope>NUCLEOTIDE SEQUENCE</scope>
</reference>
<feature type="domain" description="CCHC-type" evidence="2">
    <location>
        <begin position="165"/>
        <end position="179"/>
    </location>
</feature>
<dbReference type="GO" id="GO:0002218">
    <property type="term" value="P:activation of innate immune response"/>
    <property type="evidence" value="ECO:0007669"/>
    <property type="project" value="InterPro"/>
</dbReference>
<protein>
    <submittedName>
        <fullName evidence="3">Hypp781 protein</fullName>
    </submittedName>
</protein>
<organism evidence="3 4">
    <name type="scientific">Branchiostoma lanceolatum</name>
    <name type="common">Common lancelet</name>
    <name type="synonym">Amphioxus lanceolatum</name>
    <dbReference type="NCBI Taxonomy" id="7740"/>
    <lineage>
        <taxon>Eukaryota</taxon>
        <taxon>Metazoa</taxon>
        <taxon>Chordata</taxon>
        <taxon>Cephalochordata</taxon>
        <taxon>Leptocardii</taxon>
        <taxon>Amphioxiformes</taxon>
        <taxon>Branchiostomatidae</taxon>
        <taxon>Branchiostoma</taxon>
    </lineage>
</organism>
<dbReference type="Gene3D" id="4.10.60.10">
    <property type="entry name" value="Zinc finger, CCHC-type"/>
    <property type="match status" value="1"/>
</dbReference>
<keyword evidence="1" id="KW-0479">Metal-binding</keyword>
<sequence length="184" mass="20352">MARLRNDSNLKLGFPHTPETQAKTVFDLLFEQKVGVADIDMVQSLGKGTFDFDLSFTSVAVRRRVFQALRAKPELAVLSFGGDDVVVITATSIPGSLDDNVVRRWLSQFCTVQSARFCTYISHPTVKNGHRQYRVVLKAGRHVPGVTYMGGRPVFSRYVGQPLICGKCNEVGHIARDCPHIVCG</sequence>
<keyword evidence="4" id="KW-1185">Reference proteome</keyword>
<dbReference type="GO" id="GO:0003723">
    <property type="term" value="F:RNA binding"/>
    <property type="evidence" value="ECO:0007669"/>
    <property type="project" value="InterPro"/>
</dbReference>
<dbReference type="Pfam" id="PF00098">
    <property type="entry name" value="zf-CCHC"/>
    <property type="match status" value="1"/>
</dbReference>
<dbReference type="Proteomes" id="UP000838412">
    <property type="component" value="Chromosome 1"/>
</dbReference>
<evidence type="ECO:0000259" key="2">
    <source>
        <dbReference type="PROSITE" id="PS50158"/>
    </source>
</evidence>
<dbReference type="SUPFAM" id="SSF57756">
    <property type="entry name" value="Retrovirus zinc finger-like domains"/>
    <property type="match status" value="1"/>
</dbReference>
<dbReference type="SMART" id="SM00343">
    <property type="entry name" value="ZnF_C2HC"/>
    <property type="match status" value="1"/>
</dbReference>
<dbReference type="PROSITE" id="PS50158">
    <property type="entry name" value="ZF_CCHC"/>
    <property type="match status" value="1"/>
</dbReference>
<gene>
    <name evidence="3" type="primary">Hypp781</name>
    <name evidence="3" type="ORF">BLAG_LOCUS2278</name>
</gene>